<comment type="subcellular location">
    <subcellularLocation>
        <location evidence="1">Nucleus</location>
    </subcellularLocation>
</comment>
<accession>A0A2C9M845</accession>
<keyword evidence="3" id="KW-0235">DNA replication</keyword>
<dbReference type="InterPro" id="IPR041913">
    <property type="entry name" value="POLD3_sf"/>
</dbReference>
<dbReference type="PANTHER" id="PTHR17598">
    <property type="entry name" value="DNA POLYMERASE DELTA SUBUNIT 3"/>
    <property type="match status" value="1"/>
</dbReference>
<dbReference type="Gene3D" id="3.90.1030.20">
    <property type="entry name" value="DNA polymerase delta, p66 (Cdc27) subunit, wHTH domain"/>
    <property type="match status" value="1"/>
</dbReference>
<feature type="compositionally biased region" description="Basic and acidic residues" evidence="5">
    <location>
        <begin position="203"/>
        <end position="220"/>
    </location>
</feature>
<name>A0A2C9M845_BIOGL</name>
<evidence type="ECO:0000256" key="1">
    <source>
        <dbReference type="ARBA" id="ARBA00004123"/>
    </source>
</evidence>
<dbReference type="EnsemblMetazoa" id="BGLB039536-RB">
    <property type="protein sequence ID" value="BGLB039536-PB"/>
    <property type="gene ID" value="BGLB039536"/>
</dbReference>
<sequence length="473" mass="53016">MATDIDETLIQENIEEYVNDDNKVVTIKWLSLTLNIQINQAKKALTKFVKDHKGKQSDGDIHCTYFVAGLGKSDNGEPMHKCFVVPDTHLLEVEKSLSAVTSCHIYSIQKSILKNYIPLYMTDYDVIRENLEQCQSYSSIKSPLVKQRPKVEYMKSFETTSSNTKVSMSEAKCVKPSVATTSKVTNNKKPEPKGSIATMFASTDKKNEIKEKPATVKNENETSTGNKMMKPVVKQAGVLAMFNKQTNNNTKKIVTKTEPETESVSTVPTKKTDTVGAKGTNKRQLDSDKEEPKRKQRRRIKTDFFDSSEDEISGSEAEDEPDEPIDVVETHESEIEIINDSTESLKDSLNSVNSDKEMSVDKNNDDRTIKNEVKTTVVSGGKKRKRTKKVVTKNVLDDEGFMVTQKVTEWISETDDSDLENGKTEEEKKPEAVPAKISVTVKAEPKAKKQAAKKNISPQKGKQTSLMSFFKKS</sequence>
<feature type="compositionally biased region" description="Polar residues" evidence="5">
    <location>
        <begin position="456"/>
        <end position="467"/>
    </location>
</feature>
<feature type="compositionally biased region" description="Basic and acidic residues" evidence="5">
    <location>
        <begin position="283"/>
        <end position="293"/>
    </location>
</feature>
<gene>
    <name evidence="6" type="primary">106066693</name>
</gene>
<dbReference type="AlphaFoldDB" id="A0A2C9M845"/>
<evidence type="ECO:0000256" key="5">
    <source>
        <dbReference type="SAM" id="MobiDB-lite"/>
    </source>
</evidence>
<dbReference type="GO" id="GO:0043625">
    <property type="term" value="C:delta DNA polymerase complex"/>
    <property type="evidence" value="ECO:0007669"/>
    <property type="project" value="InterPro"/>
</dbReference>
<dbReference type="GO" id="GO:0003887">
    <property type="term" value="F:DNA-directed DNA polymerase activity"/>
    <property type="evidence" value="ECO:0007669"/>
    <property type="project" value="TreeGrafter"/>
</dbReference>
<dbReference type="Proteomes" id="UP000076420">
    <property type="component" value="Unassembled WGS sequence"/>
</dbReference>
<dbReference type="KEGG" id="bgt:106066693"/>
<protein>
    <recommendedName>
        <fullName evidence="2">DNA polymerase delta subunit 3</fullName>
    </recommendedName>
</protein>
<feature type="compositionally biased region" description="Basic and acidic residues" evidence="5">
    <location>
        <begin position="420"/>
        <end position="431"/>
    </location>
</feature>
<feature type="compositionally biased region" description="Acidic residues" evidence="5">
    <location>
        <begin position="306"/>
        <end position="326"/>
    </location>
</feature>
<dbReference type="Pfam" id="PF09507">
    <property type="entry name" value="CDC27"/>
    <property type="match status" value="1"/>
</dbReference>
<dbReference type="FunFam" id="3.90.1030.20:FF:000002">
    <property type="entry name" value="DNA polymerase delta subunit"/>
    <property type="match status" value="1"/>
</dbReference>
<dbReference type="RefSeq" id="XP_013081225.2">
    <property type="nucleotide sequence ID" value="XM_013225771.2"/>
</dbReference>
<dbReference type="OrthoDB" id="514823at2759"/>
<evidence type="ECO:0000313" key="7">
    <source>
        <dbReference type="Proteomes" id="UP000076420"/>
    </source>
</evidence>
<feature type="region of interest" description="Disordered" evidence="5">
    <location>
        <begin position="183"/>
        <end position="229"/>
    </location>
</feature>
<proteinExistence type="predicted"/>
<evidence type="ECO:0000256" key="4">
    <source>
        <dbReference type="ARBA" id="ARBA00023242"/>
    </source>
</evidence>
<evidence type="ECO:0000256" key="2">
    <source>
        <dbReference type="ARBA" id="ARBA00017589"/>
    </source>
</evidence>
<reference evidence="6" key="1">
    <citation type="submission" date="2020-05" db="UniProtKB">
        <authorList>
            <consortium name="EnsemblMetazoa"/>
        </authorList>
    </citation>
    <scope>IDENTIFICATION</scope>
    <source>
        <strain evidence="6">BB02</strain>
    </source>
</reference>
<evidence type="ECO:0000256" key="3">
    <source>
        <dbReference type="ARBA" id="ARBA00022705"/>
    </source>
</evidence>
<dbReference type="PANTHER" id="PTHR17598:SF13">
    <property type="entry name" value="DNA POLYMERASE DELTA SUBUNIT 3"/>
    <property type="match status" value="1"/>
</dbReference>
<dbReference type="VEuPathDB" id="VectorBase:BGLAX_047664"/>
<dbReference type="GO" id="GO:1904161">
    <property type="term" value="P:DNA synthesis involved in UV-damage excision repair"/>
    <property type="evidence" value="ECO:0007669"/>
    <property type="project" value="TreeGrafter"/>
</dbReference>
<feature type="compositionally biased region" description="Basic and acidic residues" evidence="5">
    <location>
        <begin position="354"/>
        <end position="368"/>
    </location>
</feature>
<dbReference type="VEuPathDB" id="VectorBase:BGLB039536"/>
<dbReference type="InterPro" id="IPR019038">
    <property type="entry name" value="POLD3"/>
</dbReference>
<evidence type="ECO:0000313" key="6">
    <source>
        <dbReference type="EnsemblMetazoa" id="BGLB039536-PB"/>
    </source>
</evidence>
<feature type="compositionally biased region" description="Polar residues" evidence="5">
    <location>
        <begin position="339"/>
        <end position="353"/>
    </location>
</feature>
<dbReference type="GO" id="GO:0006271">
    <property type="term" value="P:DNA strand elongation involved in DNA replication"/>
    <property type="evidence" value="ECO:0007669"/>
    <property type="project" value="TreeGrafter"/>
</dbReference>
<feature type="region of interest" description="Disordered" evidence="5">
    <location>
        <begin position="250"/>
        <end position="368"/>
    </location>
</feature>
<organism evidence="6 7">
    <name type="scientific">Biomphalaria glabrata</name>
    <name type="common">Bloodfluke planorb</name>
    <name type="synonym">Freshwater snail</name>
    <dbReference type="NCBI Taxonomy" id="6526"/>
    <lineage>
        <taxon>Eukaryota</taxon>
        <taxon>Metazoa</taxon>
        <taxon>Spiralia</taxon>
        <taxon>Lophotrochozoa</taxon>
        <taxon>Mollusca</taxon>
        <taxon>Gastropoda</taxon>
        <taxon>Heterobranchia</taxon>
        <taxon>Euthyneura</taxon>
        <taxon>Panpulmonata</taxon>
        <taxon>Hygrophila</taxon>
        <taxon>Lymnaeoidea</taxon>
        <taxon>Planorbidae</taxon>
        <taxon>Biomphalaria</taxon>
    </lineage>
</organism>
<dbReference type="STRING" id="6526.A0A2C9M845"/>
<dbReference type="GO" id="GO:0006297">
    <property type="term" value="P:nucleotide-excision repair, DNA gap filling"/>
    <property type="evidence" value="ECO:0007669"/>
    <property type="project" value="TreeGrafter"/>
</dbReference>
<feature type="region of interest" description="Disordered" evidence="5">
    <location>
        <begin position="412"/>
        <end position="473"/>
    </location>
</feature>
<keyword evidence="4" id="KW-0539">Nucleus</keyword>